<dbReference type="InterPro" id="IPR056209">
    <property type="entry name" value="SU10_adaptor"/>
</dbReference>
<protein>
    <submittedName>
        <fullName evidence="1">Uncharacterized protein</fullName>
    </submittedName>
</protein>
<accession>X1LYV8</accession>
<sequence length="137" mass="15643">LTATGRISKWLNWGLTRIDRFCDLKGLGKHVKCACVVDQTEYAFPTDLKYVRTFRLLDHILTTYTAEDDVDATTDLITVDMKITTGTRIIFLDTPPDAKYVMDIRYVKWQEELGEDGKPEVLKIDDLIVAATVVEAW</sequence>
<proteinExistence type="predicted"/>
<dbReference type="Pfam" id="PF24175">
    <property type="entry name" value="SU10_adaptor"/>
    <property type="match status" value="1"/>
</dbReference>
<organism evidence="1">
    <name type="scientific">marine sediment metagenome</name>
    <dbReference type="NCBI Taxonomy" id="412755"/>
    <lineage>
        <taxon>unclassified sequences</taxon>
        <taxon>metagenomes</taxon>
        <taxon>ecological metagenomes</taxon>
    </lineage>
</organism>
<dbReference type="AlphaFoldDB" id="X1LYV8"/>
<feature type="non-terminal residue" evidence="1">
    <location>
        <position position="1"/>
    </location>
</feature>
<name>X1LYV8_9ZZZZ</name>
<comment type="caution">
    <text evidence="1">The sequence shown here is derived from an EMBL/GenBank/DDBJ whole genome shotgun (WGS) entry which is preliminary data.</text>
</comment>
<gene>
    <name evidence="1" type="ORF">S06H3_24440</name>
</gene>
<dbReference type="EMBL" id="BARV01013594">
    <property type="protein sequence ID" value="GAI24283.1"/>
    <property type="molecule type" value="Genomic_DNA"/>
</dbReference>
<feature type="non-terminal residue" evidence="1">
    <location>
        <position position="137"/>
    </location>
</feature>
<reference evidence="1" key="1">
    <citation type="journal article" date="2014" name="Front. Microbiol.">
        <title>High frequency of phylogenetically diverse reductive dehalogenase-homologous genes in deep subseafloor sedimentary metagenomes.</title>
        <authorList>
            <person name="Kawai M."/>
            <person name="Futagami T."/>
            <person name="Toyoda A."/>
            <person name="Takaki Y."/>
            <person name="Nishi S."/>
            <person name="Hori S."/>
            <person name="Arai W."/>
            <person name="Tsubouchi T."/>
            <person name="Morono Y."/>
            <person name="Uchiyama I."/>
            <person name="Ito T."/>
            <person name="Fujiyama A."/>
            <person name="Inagaki F."/>
            <person name="Takami H."/>
        </authorList>
    </citation>
    <scope>NUCLEOTIDE SEQUENCE</scope>
    <source>
        <strain evidence="1">Expedition CK06-06</strain>
    </source>
</reference>
<evidence type="ECO:0000313" key="1">
    <source>
        <dbReference type="EMBL" id="GAI24283.1"/>
    </source>
</evidence>